<dbReference type="AlphaFoldDB" id="A0A5N5WWR2"/>
<dbReference type="Proteomes" id="UP000326565">
    <property type="component" value="Unassembled WGS sequence"/>
</dbReference>
<keyword evidence="2" id="KW-1185">Reference proteome</keyword>
<organism evidence="1 2">
    <name type="scientific">Aspergillus leporis</name>
    <dbReference type="NCBI Taxonomy" id="41062"/>
    <lineage>
        <taxon>Eukaryota</taxon>
        <taxon>Fungi</taxon>
        <taxon>Dikarya</taxon>
        <taxon>Ascomycota</taxon>
        <taxon>Pezizomycotina</taxon>
        <taxon>Eurotiomycetes</taxon>
        <taxon>Eurotiomycetidae</taxon>
        <taxon>Eurotiales</taxon>
        <taxon>Aspergillaceae</taxon>
        <taxon>Aspergillus</taxon>
        <taxon>Aspergillus subgen. Circumdati</taxon>
    </lineage>
</organism>
<gene>
    <name evidence="1" type="ORF">BDV29DRAFT_142620</name>
</gene>
<evidence type="ECO:0000313" key="1">
    <source>
        <dbReference type="EMBL" id="KAB8072993.1"/>
    </source>
</evidence>
<sequence length="345" mass="37921">MASTSNPYSSEPAFPILAHSLLPQSCQPPEITSVPRLQNHGLESWNLKDDVLKAFESPTEGVFRCGSVIGFSKLRNQNKEDDDNELIGWVSRSILTAQLCKTSPSPTTSIKAYIIHPASIDIFAPQKLLASLLSTSQLPPLSRDEAISHLDSVQLFPVFDFAAAAQAITEISYTLDMQREERQRQQTEPTEKSCTNPIFLVIAGLDTLTEGVIRASSTVRGTAVLSNTLRTLTQLSRIHNSHLSVMLVNTSGLGTATFNTHIVPGPMQETRGQGNNNQSARENGIYSIFHANETSLVPSLLMRTLEQGIDTHLFLSKVKSTHVVEVIKDRVGDGLGRWCIWDTNE</sequence>
<accession>A0A5N5WWR2</accession>
<name>A0A5N5WWR2_9EURO</name>
<evidence type="ECO:0008006" key="3">
    <source>
        <dbReference type="Google" id="ProtNLM"/>
    </source>
</evidence>
<dbReference type="OrthoDB" id="4344093at2759"/>
<dbReference type="EMBL" id="ML732235">
    <property type="protein sequence ID" value="KAB8072993.1"/>
    <property type="molecule type" value="Genomic_DNA"/>
</dbReference>
<evidence type="ECO:0000313" key="2">
    <source>
        <dbReference type="Proteomes" id="UP000326565"/>
    </source>
</evidence>
<protein>
    <recommendedName>
        <fullName evidence="3">DNA recombination and repair protein Rad51-like C-terminal domain-containing protein</fullName>
    </recommendedName>
</protein>
<proteinExistence type="predicted"/>
<reference evidence="1 2" key="1">
    <citation type="submission" date="2019-04" db="EMBL/GenBank/DDBJ databases">
        <title>Friends and foes A comparative genomics study of 23 Aspergillus species from section Flavi.</title>
        <authorList>
            <consortium name="DOE Joint Genome Institute"/>
            <person name="Kjaerbolling I."/>
            <person name="Vesth T."/>
            <person name="Frisvad J.C."/>
            <person name="Nybo J.L."/>
            <person name="Theobald S."/>
            <person name="Kildgaard S."/>
            <person name="Isbrandt T."/>
            <person name="Kuo A."/>
            <person name="Sato A."/>
            <person name="Lyhne E.K."/>
            <person name="Kogle M.E."/>
            <person name="Wiebenga A."/>
            <person name="Kun R.S."/>
            <person name="Lubbers R.J."/>
            <person name="Makela M.R."/>
            <person name="Barry K."/>
            <person name="Chovatia M."/>
            <person name="Clum A."/>
            <person name="Daum C."/>
            <person name="Haridas S."/>
            <person name="He G."/>
            <person name="LaButti K."/>
            <person name="Lipzen A."/>
            <person name="Mondo S."/>
            <person name="Riley R."/>
            <person name="Salamov A."/>
            <person name="Simmons B.A."/>
            <person name="Magnuson J.K."/>
            <person name="Henrissat B."/>
            <person name="Mortensen U.H."/>
            <person name="Larsen T.O."/>
            <person name="Devries R.P."/>
            <person name="Grigoriev I.V."/>
            <person name="Machida M."/>
            <person name="Baker S.E."/>
            <person name="Andersen M.R."/>
        </authorList>
    </citation>
    <scope>NUCLEOTIDE SEQUENCE [LARGE SCALE GENOMIC DNA]</scope>
    <source>
        <strain evidence="1 2">CBS 151.66</strain>
    </source>
</reference>